<comment type="caution">
    <text evidence="1">The sequence shown here is derived from an EMBL/GenBank/DDBJ whole genome shotgun (WGS) entry which is preliminary data.</text>
</comment>
<dbReference type="PATRIC" id="fig|46224.3.peg.2560"/>
<reference evidence="1 2" key="1">
    <citation type="submission" date="2016-01" db="EMBL/GenBank/DDBJ databases">
        <title>Genome Sequences of Twelve Sporeforming Bacillus Species Isolated from Foods.</title>
        <authorList>
            <person name="Berendsen E.M."/>
            <person name="Wells-Bennik M.H."/>
            <person name="Krawcyk A.O."/>
            <person name="De Jong A."/>
            <person name="Holsappel S."/>
            <person name="Eijlander R.T."/>
            <person name="Kuipers O.P."/>
        </authorList>
    </citation>
    <scope>NUCLEOTIDE SEQUENCE [LARGE SCALE GENOMIC DNA]</scope>
    <source>
        <strain evidence="1 2">B4102</strain>
    </source>
</reference>
<evidence type="ECO:0000313" key="2">
    <source>
        <dbReference type="Proteomes" id="UP000075666"/>
    </source>
</evidence>
<dbReference type="STRING" id="46224.B4102_1325"/>
<protein>
    <submittedName>
        <fullName evidence="1">Uncharacterized protein</fullName>
    </submittedName>
</protein>
<dbReference type="AlphaFoldDB" id="A0A150L7G0"/>
<name>A0A150L7G0_9BACI</name>
<accession>A0A150L7G0</accession>
<evidence type="ECO:0000313" key="1">
    <source>
        <dbReference type="EMBL" id="KYD08243.1"/>
    </source>
</evidence>
<sequence>MERNDKKIIYLSEKGCNFGISVILFPTDTSNKKLIMKTISSFELPLFIDK</sequence>
<proteinExistence type="predicted"/>
<dbReference type="EMBL" id="LQYN01000034">
    <property type="protein sequence ID" value="KYD08243.1"/>
    <property type="molecule type" value="Genomic_DNA"/>
</dbReference>
<organism evidence="1 2">
    <name type="scientific">Heyndrickxia sporothermodurans</name>
    <dbReference type="NCBI Taxonomy" id="46224"/>
    <lineage>
        <taxon>Bacteria</taxon>
        <taxon>Bacillati</taxon>
        <taxon>Bacillota</taxon>
        <taxon>Bacilli</taxon>
        <taxon>Bacillales</taxon>
        <taxon>Bacillaceae</taxon>
        <taxon>Heyndrickxia</taxon>
    </lineage>
</organism>
<keyword evidence="2" id="KW-1185">Reference proteome</keyword>
<dbReference type="Proteomes" id="UP000075666">
    <property type="component" value="Unassembled WGS sequence"/>
</dbReference>
<gene>
    <name evidence="1" type="ORF">B4102_1325</name>
</gene>